<dbReference type="InParanoid" id="A0A0C3NZZ6"/>
<evidence type="ECO:0000313" key="2">
    <source>
        <dbReference type="Proteomes" id="UP000054217"/>
    </source>
</evidence>
<dbReference type="OrthoDB" id="2800503at2759"/>
<keyword evidence="2" id="KW-1185">Reference proteome</keyword>
<sequence>MSGPGLIGKSTRSSRFSLDDIINDPEAEIKNAELARSYLDQLYMVQGKPATPEHISYALFYILQTKGVNNTLRSAIRAAAYLVRELAVSAIADTVIKAISTSIENSVIAAISPQIAKILSTTDKLEKINKNTDLLNNNLTEKMELIANTTEYAKAHTAVKERQLLIDPSSNHPTLNDLSSRESIIEAIKLVLEAVEQADSPDLQLKSIMQLCNNGILLELNTQEASVAWIKEPTNKATFLVKLGGKVMIKNHHFSIVILFLPILTNTELPDTLHKMESKNNILHNVSQSVVQW</sequence>
<protein>
    <submittedName>
        <fullName evidence="1">Uncharacterized protein</fullName>
    </submittedName>
</protein>
<reference evidence="1 2" key="1">
    <citation type="submission" date="2014-04" db="EMBL/GenBank/DDBJ databases">
        <authorList>
            <consortium name="DOE Joint Genome Institute"/>
            <person name="Kuo A."/>
            <person name="Kohler A."/>
            <person name="Costa M.D."/>
            <person name="Nagy L.G."/>
            <person name="Floudas D."/>
            <person name="Copeland A."/>
            <person name="Barry K.W."/>
            <person name="Cichocki N."/>
            <person name="Veneault-Fourrey C."/>
            <person name="LaButti K."/>
            <person name="Lindquist E.A."/>
            <person name="Lipzen A."/>
            <person name="Lundell T."/>
            <person name="Morin E."/>
            <person name="Murat C."/>
            <person name="Sun H."/>
            <person name="Tunlid A."/>
            <person name="Henrissat B."/>
            <person name="Grigoriev I.V."/>
            <person name="Hibbett D.S."/>
            <person name="Martin F."/>
            <person name="Nordberg H.P."/>
            <person name="Cantor M.N."/>
            <person name="Hua S.X."/>
        </authorList>
    </citation>
    <scope>NUCLEOTIDE SEQUENCE [LARGE SCALE GENOMIC DNA]</scope>
    <source>
        <strain evidence="1 2">Marx 270</strain>
    </source>
</reference>
<reference evidence="2" key="2">
    <citation type="submission" date="2015-01" db="EMBL/GenBank/DDBJ databases">
        <title>Evolutionary Origins and Diversification of the Mycorrhizal Mutualists.</title>
        <authorList>
            <consortium name="DOE Joint Genome Institute"/>
            <consortium name="Mycorrhizal Genomics Consortium"/>
            <person name="Kohler A."/>
            <person name="Kuo A."/>
            <person name="Nagy L.G."/>
            <person name="Floudas D."/>
            <person name="Copeland A."/>
            <person name="Barry K.W."/>
            <person name="Cichocki N."/>
            <person name="Veneault-Fourrey C."/>
            <person name="LaButti K."/>
            <person name="Lindquist E.A."/>
            <person name="Lipzen A."/>
            <person name="Lundell T."/>
            <person name="Morin E."/>
            <person name="Murat C."/>
            <person name="Riley R."/>
            <person name="Ohm R."/>
            <person name="Sun H."/>
            <person name="Tunlid A."/>
            <person name="Henrissat B."/>
            <person name="Grigoriev I.V."/>
            <person name="Hibbett D.S."/>
            <person name="Martin F."/>
        </authorList>
    </citation>
    <scope>NUCLEOTIDE SEQUENCE [LARGE SCALE GENOMIC DNA]</scope>
    <source>
        <strain evidence="2">Marx 270</strain>
    </source>
</reference>
<accession>A0A0C3NZZ6</accession>
<dbReference type="EMBL" id="KN831993">
    <property type="protein sequence ID" value="KIO00836.1"/>
    <property type="molecule type" value="Genomic_DNA"/>
</dbReference>
<dbReference type="Proteomes" id="UP000054217">
    <property type="component" value="Unassembled WGS sequence"/>
</dbReference>
<proteinExistence type="predicted"/>
<dbReference type="AlphaFoldDB" id="A0A0C3NZZ6"/>
<name>A0A0C3NZZ6_PISTI</name>
<dbReference type="STRING" id="870435.A0A0C3NZZ6"/>
<dbReference type="HOGENOM" id="CLU_031133_1_0_1"/>
<organism evidence="1 2">
    <name type="scientific">Pisolithus tinctorius Marx 270</name>
    <dbReference type="NCBI Taxonomy" id="870435"/>
    <lineage>
        <taxon>Eukaryota</taxon>
        <taxon>Fungi</taxon>
        <taxon>Dikarya</taxon>
        <taxon>Basidiomycota</taxon>
        <taxon>Agaricomycotina</taxon>
        <taxon>Agaricomycetes</taxon>
        <taxon>Agaricomycetidae</taxon>
        <taxon>Boletales</taxon>
        <taxon>Sclerodermatineae</taxon>
        <taxon>Pisolithaceae</taxon>
        <taxon>Pisolithus</taxon>
    </lineage>
</organism>
<gene>
    <name evidence="1" type="ORF">M404DRAFT_151972</name>
</gene>
<evidence type="ECO:0000313" key="1">
    <source>
        <dbReference type="EMBL" id="KIO00836.1"/>
    </source>
</evidence>